<sequence length="450" mass="49722">MQDPYQITTGAIKEPPASWWGKLKFLGPSFILSASIVGSGELIATTVLGAKAGFTALWVIVLSCLLKVTVQLEFGKHTILTGESAMSAFNKLSGFSIGKAKWSLWVVFLILLPKIAQIGGILGATAVVFNMLFNNIPLKISAVIVALMSSLLIYKGNYRRVELLSAGMIALFTLLTLTSLFSLRYTPYQFGWDEISSGLAFQISGDLMLFAIGAFGITGVASDEIISYTYWCIEKGYASYTGAFQDTPEWKKRAKGWMQVMYFDAVLSMLIYTTVTVAFYLLGAAILYKQEVVPLGNEVIETLALIYTQSLGVGFKNVYLIGAFFVLFSSLYATLAFWIRLLTDLFGHFAWIDFWDMSKRKRISNLLACLLPAIWLLAYLFINLPVLMVLAGGVAGSVLLFLVIFVAYHLKYKRQQVIPSGAAYTIAFWISIISIVSVGVYGIMKLIIRD</sequence>
<dbReference type="AlphaFoldDB" id="A0A1I2F5E1"/>
<dbReference type="GO" id="GO:0005384">
    <property type="term" value="F:manganese ion transmembrane transporter activity"/>
    <property type="evidence" value="ECO:0007669"/>
    <property type="project" value="TreeGrafter"/>
</dbReference>
<evidence type="ECO:0000256" key="3">
    <source>
        <dbReference type="ARBA" id="ARBA00022989"/>
    </source>
</evidence>
<dbReference type="EMBL" id="FONY01000012">
    <property type="protein sequence ID" value="SFE99771.1"/>
    <property type="molecule type" value="Genomic_DNA"/>
</dbReference>
<proteinExistence type="predicted"/>
<dbReference type="NCBIfam" id="NF037982">
    <property type="entry name" value="Nramp_1"/>
    <property type="match status" value="1"/>
</dbReference>
<dbReference type="STRING" id="1003.SAMN04488541_101264"/>
<dbReference type="GO" id="GO:0005886">
    <property type="term" value="C:plasma membrane"/>
    <property type="evidence" value="ECO:0007669"/>
    <property type="project" value="TreeGrafter"/>
</dbReference>
<keyword evidence="4 5" id="KW-0472">Membrane</keyword>
<feature type="transmembrane region" description="Helical" evidence="5">
    <location>
        <begin position="261"/>
        <end position="288"/>
    </location>
</feature>
<comment type="subcellular location">
    <subcellularLocation>
        <location evidence="1">Membrane</location>
        <topology evidence="1">Multi-pass membrane protein</topology>
    </subcellularLocation>
</comment>
<keyword evidence="2 5" id="KW-0812">Transmembrane</keyword>
<name>A0A1I2F5E1_9BACT</name>
<keyword evidence="7" id="KW-1185">Reference proteome</keyword>
<dbReference type="PANTHER" id="PTHR11706:SF3">
    <property type="entry name" value="METAL ION TRANSPORT PROTEIN"/>
    <property type="match status" value="1"/>
</dbReference>
<dbReference type="PANTHER" id="PTHR11706">
    <property type="entry name" value="SOLUTE CARRIER PROTEIN FAMILY 11 MEMBER"/>
    <property type="match status" value="1"/>
</dbReference>
<feature type="transmembrane region" description="Helical" evidence="5">
    <location>
        <begin position="363"/>
        <end position="382"/>
    </location>
</feature>
<feature type="transmembrane region" description="Helical" evidence="5">
    <location>
        <begin position="318"/>
        <end position="342"/>
    </location>
</feature>
<feature type="transmembrane region" description="Helical" evidence="5">
    <location>
        <begin position="102"/>
        <end position="130"/>
    </location>
</feature>
<feature type="transmembrane region" description="Helical" evidence="5">
    <location>
        <begin position="42"/>
        <end position="66"/>
    </location>
</feature>
<feature type="transmembrane region" description="Helical" evidence="5">
    <location>
        <begin position="201"/>
        <end position="221"/>
    </location>
</feature>
<dbReference type="GO" id="GO:0015086">
    <property type="term" value="F:cadmium ion transmembrane transporter activity"/>
    <property type="evidence" value="ECO:0007669"/>
    <property type="project" value="TreeGrafter"/>
</dbReference>
<feature type="transmembrane region" description="Helical" evidence="5">
    <location>
        <begin position="388"/>
        <end position="410"/>
    </location>
</feature>
<keyword evidence="3 5" id="KW-1133">Transmembrane helix</keyword>
<accession>A0A1I2F5E1</accession>
<evidence type="ECO:0000256" key="4">
    <source>
        <dbReference type="ARBA" id="ARBA00023136"/>
    </source>
</evidence>
<organism evidence="6 7">
    <name type="scientific">Thermoflexibacter ruber</name>
    <dbReference type="NCBI Taxonomy" id="1003"/>
    <lineage>
        <taxon>Bacteria</taxon>
        <taxon>Pseudomonadati</taxon>
        <taxon>Bacteroidota</taxon>
        <taxon>Cytophagia</taxon>
        <taxon>Cytophagales</taxon>
        <taxon>Thermoflexibacteraceae</taxon>
        <taxon>Thermoflexibacter</taxon>
    </lineage>
</organism>
<evidence type="ECO:0000256" key="5">
    <source>
        <dbReference type="SAM" id="Phobius"/>
    </source>
</evidence>
<evidence type="ECO:0000256" key="1">
    <source>
        <dbReference type="ARBA" id="ARBA00004141"/>
    </source>
</evidence>
<reference evidence="6 7" key="1">
    <citation type="submission" date="2016-10" db="EMBL/GenBank/DDBJ databases">
        <authorList>
            <person name="de Groot N.N."/>
        </authorList>
    </citation>
    <scope>NUCLEOTIDE SEQUENCE [LARGE SCALE GENOMIC DNA]</scope>
    <source>
        <strain>GEY</strain>
        <strain evidence="7">DSM 9560</strain>
    </source>
</reference>
<dbReference type="OrthoDB" id="9787548at2"/>
<dbReference type="GO" id="GO:0034755">
    <property type="term" value="P:iron ion transmembrane transport"/>
    <property type="evidence" value="ECO:0007669"/>
    <property type="project" value="TreeGrafter"/>
</dbReference>
<evidence type="ECO:0000313" key="7">
    <source>
        <dbReference type="Proteomes" id="UP000199513"/>
    </source>
</evidence>
<gene>
    <name evidence="6" type="ORF">SAMN04488541_101264</name>
</gene>
<evidence type="ECO:0000256" key="2">
    <source>
        <dbReference type="ARBA" id="ARBA00022692"/>
    </source>
</evidence>
<protein>
    <submittedName>
        <fullName evidence="6">Mn2+ and Fe2+ transporters of the NRAMP family</fullName>
    </submittedName>
</protein>
<dbReference type="RefSeq" id="WP_091543769.1">
    <property type="nucleotide sequence ID" value="NZ_FONY01000012.1"/>
</dbReference>
<feature type="transmembrane region" description="Helical" evidence="5">
    <location>
        <begin position="136"/>
        <end position="154"/>
    </location>
</feature>
<dbReference type="Proteomes" id="UP000199513">
    <property type="component" value="Unassembled WGS sequence"/>
</dbReference>
<feature type="transmembrane region" description="Helical" evidence="5">
    <location>
        <begin position="422"/>
        <end position="444"/>
    </location>
</feature>
<evidence type="ECO:0000313" key="6">
    <source>
        <dbReference type="EMBL" id="SFE99771.1"/>
    </source>
</evidence>
<dbReference type="InterPro" id="IPR001046">
    <property type="entry name" value="NRAMP_fam"/>
</dbReference>
<feature type="transmembrane region" description="Helical" evidence="5">
    <location>
        <begin position="161"/>
        <end position="181"/>
    </location>
</feature>